<accession>A0A2N7UP22</accession>
<sequence length="174" mass="19815">MPTTTPSLARLVLVLDKLLSLADTHERDELARYRQLAFSFLTYDTAVSRLMASLGIQCEMRLETLEWVTKEFGLPPRASRPSSHTHQANRQRTARLVNQHFFINDPRMACDELNHAIDKAAFSLHFYDNLMEASAMPALTPVLSAIIKQKRTEHAVLVDYLDNFAERQREASSA</sequence>
<gene>
    <name evidence="1" type="ORF">C1H70_03005</name>
</gene>
<dbReference type="RefSeq" id="WP_102586848.1">
    <property type="nucleotide sequence ID" value="NZ_BNAE01000001.1"/>
</dbReference>
<evidence type="ECO:0000313" key="2">
    <source>
        <dbReference type="Proteomes" id="UP000235547"/>
    </source>
</evidence>
<protein>
    <recommendedName>
        <fullName evidence="3">DUF2383 domain-containing protein</fullName>
    </recommendedName>
</protein>
<dbReference type="Proteomes" id="UP000235547">
    <property type="component" value="Unassembled WGS sequence"/>
</dbReference>
<organism evidence="1 2">
    <name type="scientific">Halomonas urumqiensis</name>
    <dbReference type="NCBI Taxonomy" id="1684789"/>
    <lineage>
        <taxon>Bacteria</taxon>
        <taxon>Pseudomonadati</taxon>
        <taxon>Pseudomonadota</taxon>
        <taxon>Gammaproteobacteria</taxon>
        <taxon>Oceanospirillales</taxon>
        <taxon>Halomonadaceae</taxon>
        <taxon>Halomonas</taxon>
    </lineage>
</organism>
<reference evidence="1 2" key="1">
    <citation type="submission" date="2018-01" db="EMBL/GenBank/DDBJ databases">
        <title>Halomonas endophytica sp. nov., isolated from storage liquid in the stems of Populus euphratica.</title>
        <authorList>
            <person name="Chen C."/>
        </authorList>
    </citation>
    <scope>NUCLEOTIDE SEQUENCE [LARGE SCALE GENOMIC DNA]</scope>
    <source>
        <strain evidence="1 2">BZ-SZ-XJ27</strain>
    </source>
</reference>
<dbReference type="EMBL" id="PNRG01000005">
    <property type="protein sequence ID" value="PMR82178.1"/>
    <property type="molecule type" value="Genomic_DNA"/>
</dbReference>
<evidence type="ECO:0000313" key="1">
    <source>
        <dbReference type="EMBL" id="PMR82178.1"/>
    </source>
</evidence>
<proteinExistence type="predicted"/>
<keyword evidence="2" id="KW-1185">Reference proteome</keyword>
<name>A0A2N7UP22_9GAMM</name>
<dbReference type="AlphaFoldDB" id="A0A2N7UP22"/>
<evidence type="ECO:0008006" key="3">
    <source>
        <dbReference type="Google" id="ProtNLM"/>
    </source>
</evidence>
<comment type="caution">
    <text evidence="1">The sequence shown here is derived from an EMBL/GenBank/DDBJ whole genome shotgun (WGS) entry which is preliminary data.</text>
</comment>
<dbReference type="OrthoDB" id="6161818at2"/>